<reference evidence="4" key="1">
    <citation type="submission" date="2016-10" db="EMBL/GenBank/DDBJ databases">
        <authorList>
            <person name="Varghese N."/>
            <person name="Submissions S."/>
        </authorList>
    </citation>
    <scope>NUCLEOTIDE SEQUENCE [LARGE SCALE GENOMIC DNA]</scope>
    <source>
        <strain evidence="4">DSM 25227</strain>
    </source>
</reference>
<evidence type="ECO:0000313" key="2">
    <source>
        <dbReference type="EMBL" id="SSA48985.1"/>
    </source>
</evidence>
<protein>
    <submittedName>
        <fullName evidence="2">Uncharacterized protein</fullName>
    </submittedName>
</protein>
<dbReference type="RefSeq" id="WP_109565340.1">
    <property type="nucleotide sequence ID" value="NZ_QGDJ01000009.1"/>
</dbReference>
<sequence>MQDDMIHEGEPGFEDFIEEEMAALGNRAQQRGICLDCLTDRFIVEMVANLARSGLSSSDILSMVVDGLALAEEEEPTERVGRMHRMH</sequence>
<dbReference type="Proteomes" id="UP000251571">
    <property type="component" value="Unassembled WGS sequence"/>
</dbReference>
<dbReference type="AlphaFoldDB" id="A0A2Y9AYP5"/>
<proteinExistence type="predicted"/>
<accession>A0A2Y9AYP5</accession>
<dbReference type="Proteomes" id="UP000245839">
    <property type="component" value="Unassembled WGS sequence"/>
</dbReference>
<dbReference type="EMBL" id="QGDJ01000009">
    <property type="protein sequence ID" value="PWJ16122.1"/>
    <property type="molecule type" value="Genomic_DNA"/>
</dbReference>
<keyword evidence="3" id="KW-1185">Reference proteome</keyword>
<name>A0A2Y9AYP5_9RHOB</name>
<organism evidence="2 4">
    <name type="scientific">Jannaschia seohaensis</name>
    <dbReference type="NCBI Taxonomy" id="475081"/>
    <lineage>
        <taxon>Bacteria</taxon>
        <taxon>Pseudomonadati</taxon>
        <taxon>Pseudomonadota</taxon>
        <taxon>Alphaproteobacteria</taxon>
        <taxon>Rhodobacterales</taxon>
        <taxon>Roseobacteraceae</taxon>
        <taxon>Jannaschia</taxon>
    </lineage>
</organism>
<evidence type="ECO:0000313" key="4">
    <source>
        <dbReference type="Proteomes" id="UP000251571"/>
    </source>
</evidence>
<reference evidence="1 3" key="3">
    <citation type="submission" date="2018-03" db="EMBL/GenBank/DDBJ databases">
        <title>Genomic Encyclopedia of Archaeal and Bacterial Type Strains, Phase II (KMG-II): from individual species to whole genera.</title>
        <authorList>
            <person name="Goeker M."/>
        </authorList>
    </citation>
    <scope>NUCLEOTIDE SEQUENCE [LARGE SCALE GENOMIC DNA]</scope>
    <source>
        <strain evidence="1 3">DSM 25227</strain>
    </source>
</reference>
<dbReference type="EMBL" id="UETC01000009">
    <property type="protein sequence ID" value="SSA48985.1"/>
    <property type="molecule type" value="Genomic_DNA"/>
</dbReference>
<dbReference type="OrthoDB" id="7870336at2"/>
<evidence type="ECO:0000313" key="3">
    <source>
        <dbReference type="Proteomes" id="UP000245839"/>
    </source>
</evidence>
<evidence type="ECO:0000313" key="1">
    <source>
        <dbReference type="EMBL" id="PWJ16122.1"/>
    </source>
</evidence>
<reference evidence="2" key="2">
    <citation type="submission" date="2016-10" db="EMBL/GenBank/DDBJ databases">
        <authorList>
            <person name="Cai Z."/>
        </authorList>
    </citation>
    <scope>NUCLEOTIDE SEQUENCE [LARGE SCALE GENOMIC DNA]</scope>
    <source>
        <strain evidence="2">DSM 25227</strain>
    </source>
</reference>
<gene>
    <name evidence="1" type="ORF">BCF38_1095</name>
    <name evidence="2" type="ORF">SAMN05421539_1095</name>
</gene>